<feature type="binding site" evidence="5">
    <location>
        <position position="247"/>
    </location>
    <ligand>
        <name>substrate</name>
    </ligand>
</feature>
<dbReference type="InterPro" id="IPR036291">
    <property type="entry name" value="NAD(P)-bd_dom_sf"/>
</dbReference>
<keyword evidence="8" id="KW-1185">Reference proteome</keyword>
<dbReference type="HAMAP" id="MF_00956">
    <property type="entry name" value="GDP_fucose_synth"/>
    <property type="match status" value="1"/>
</dbReference>
<keyword evidence="3 5" id="KW-0560">Oxidoreductase</keyword>
<feature type="binding site" evidence="5">
    <location>
        <position position="254"/>
    </location>
    <ligand>
        <name>substrate</name>
    </ligand>
</feature>
<dbReference type="RefSeq" id="WP_212213011.1">
    <property type="nucleotide sequence ID" value="NZ_JAGUCO010000001.1"/>
</dbReference>
<keyword evidence="2 5" id="KW-0521">NADP</keyword>
<protein>
    <recommendedName>
        <fullName evidence="5">GDP-L-fucose synthase</fullName>
        <ecNumber evidence="5">1.1.1.271</ecNumber>
    </recommendedName>
    <alternativeName>
        <fullName evidence="5">GDP-4-keto-6-deoxy-D-mannose-3,5-epimerase-4-reductase</fullName>
    </alternativeName>
</protein>
<comment type="function">
    <text evidence="5">Catalyzes the two-step NADP-dependent conversion of GDP-4-dehydro-6-deoxy-D-mannose to GDP-fucose, involving an epimerase and a reductase reaction.</text>
</comment>
<feature type="domain" description="NAD-dependent epimerase/dehydratase" evidence="6">
    <location>
        <begin position="7"/>
        <end position="193"/>
    </location>
</feature>
<evidence type="ECO:0000259" key="6">
    <source>
        <dbReference type="Pfam" id="PF01370"/>
    </source>
</evidence>
<feature type="site" description="Important for catalytic activity" evidence="5">
    <location>
        <position position="110"/>
    </location>
</feature>
<evidence type="ECO:0000256" key="5">
    <source>
        <dbReference type="HAMAP-Rule" id="MF_00956"/>
    </source>
</evidence>
<organism evidence="7 8">
    <name type="scientific">Carboxylicivirga linearis</name>
    <dbReference type="NCBI Taxonomy" id="1628157"/>
    <lineage>
        <taxon>Bacteria</taxon>
        <taxon>Pseudomonadati</taxon>
        <taxon>Bacteroidota</taxon>
        <taxon>Bacteroidia</taxon>
        <taxon>Marinilabiliales</taxon>
        <taxon>Marinilabiliaceae</taxon>
        <taxon>Carboxylicivirga</taxon>
    </lineage>
</organism>
<dbReference type="CDD" id="cd05239">
    <property type="entry name" value="GDP_FS_SDR_e"/>
    <property type="match status" value="1"/>
</dbReference>
<accession>A0ABS5JQL4</accession>
<comment type="caution">
    <text evidence="7">The sequence shown here is derived from an EMBL/GenBank/DDBJ whole genome shotgun (WGS) entry which is preliminary data.</text>
</comment>
<dbReference type="Pfam" id="PF01370">
    <property type="entry name" value="Epimerase"/>
    <property type="match status" value="2"/>
</dbReference>
<feature type="site" description="Important for catalytic activity" evidence="5">
    <location>
        <position position="108"/>
    </location>
</feature>
<evidence type="ECO:0000256" key="4">
    <source>
        <dbReference type="ARBA" id="ARBA00023235"/>
    </source>
</evidence>
<evidence type="ECO:0000256" key="1">
    <source>
        <dbReference type="ARBA" id="ARBA00005959"/>
    </source>
</evidence>
<feature type="binding site" evidence="5">
    <location>
        <position position="180"/>
    </location>
    <ligand>
        <name>NADP(+)</name>
        <dbReference type="ChEBI" id="CHEBI:58349"/>
    </ligand>
</feature>
<feature type="domain" description="NAD-dependent epimerase/dehydratase" evidence="6">
    <location>
        <begin position="238"/>
        <end position="275"/>
    </location>
</feature>
<evidence type="ECO:0000313" key="7">
    <source>
        <dbReference type="EMBL" id="MBS2097112.1"/>
    </source>
</evidence>
<gene>
    <name evidence="5" type="primary">fcl</name>
    <name evidence="7" type="ORF">KEM10_02405</name>
</gene>
<comment type="catalytic activity">
    <reaction evidence="5">
        <text>GDP-beta-L-fucose + NADP(+) = GDP-4-dehydro-alpha-D-rhamnose + NADPH + H(+)</text>
        <dbReference type="Rhea" id="RHEA:18885"/>
        <dbReference type="ChEBI" id="CHEBI:15378"/>
        <dbReference type="ChEBI" id="CHEBI:57273"/>
        <dbReference type="ChEBI" id="CHEBI:57783"/>
        <dbReference type="ChEBI" id="CHEBI:57964"/>
        <dbReference type="ChEBI" id="CHEBI:58349"/>
        <dbReference type="EC" id="1.1.1.271"/>
    </reaction>
</comment>
<dbReference type="SUPFAM" id="SSF51735">
    <property type="entry name" value="NAD(P)-binding Rossmann-fold domains"/>
    <property type="match status" value="1"/>
</dbReference>
<name>A0ABS5JQL4_9BACT</name>
<dbReference type="PANTHER" id="PTHR43238">
    <property type="entry name" value="GDP-L-FUCOSE SYNTHASE"/>
    <property type="match status" value="1"/>
</dbReference>
<dbReference type="Proteomes" id="UP000708576">
    <property type="component" value="Unassembled WGS sequence"/>
</dbReference>
<feature type="binding site" evidence="5">
    <location>
        <position position="188"/>
    </location>
    <ligand>
        <name>substrate</name>
    </ligand>
</feature>
<dbReference type="InterPro" id="IPR001509">
    <property type="entry name" value="Epimerase_deHydtase"/>
</dbReference>
<feature type="binding site" evidence="5">
    <location>
        <position position="141"/>
    </location>
    <ligand>
        <name>NADP(+)</name>
        <dbReference type="ChEBI" id="CHEBI:58349"/>
    </ligand>
</feature>
<sequence length="371" mass="41901">MNKDSKIYIAGHRGLVGSAILKNLIEQGYTNLIFRTHRELDLTDQKSVADFFEIEKPEYVILAAAKVGGIVANNTYRGDFIYANMQIQNNVIHQSYLHGVKKLLFLGSTCIYPKNAPQPMPEDCLLTDTLEYTNEPYAIAKIAGLKMCESYNLQYGTNFISVMPTNLYGPNDNFNLETSHVLPAMVRKIHLSNCLEESNWDAIRADLNARPIEDVDGNVSENEMIGILNKYGISNNEQTGEVSLALWGSGKPMREFLWSEDMADACIFIMENRDFSDVIEQSFSKERANEIRNTHINIGTGKELKISGLAKIIKETIGFSGNICFDSSKPDGTMRKLTDPSKLHNLGWKHKVDLEEGIRLMYQYYLESITK</sequence>
<keyword evidence="4 5" id="KW-0413">Isomerase</keyword>
<dbReference type="PANTHER" id="PTHR43238:SF1">
    <property type="entry name" value="GDP-L-FUCOSE SYNTHASE"/>
    <property type="match status" value="1"/>
</dbReference>
<evidence type="ECO:0000256" key="2">
    <source>
        <dbReference type="ARBA" id="ARBA00022857"/>
    </source>
</evidence>
<dbReference type="InterPro" id="IPR028614">
    <property type="entry name" value="GDP_fucose/colitose_synth"/>
</dbReference>
<feature type="binding site" evidence="5">
    <location>
        <begin position="11"/>
        <end position="17"/>
    </location>
    <ligand>
        <name>NADP(+)</name>
        <dbReference type="ChEBI" id="CHEBI:58349"/>
    </ligand>
</feature>
<evidence type="ECO:0000256" key="3">
    <source>
        <dbReference type="ARBA" id="ARBA00023002"/>
    </source>
</evidence>
<dbReference type="EC" id="1.1.1.271" evidence="5"/>
<feature type="binding site" evidence="5">
    <location>
        <begin position="164"/>
        <end position="167"/>
    </location>
    <ligand>
        <name>NADP(+)</name>
        <dbReference type="ChEBI" id="CHEBI:58349"/>
    </ligand>
</feature>
<feature type="binding site" evidence="5">
    <location>
        <position position="331"/>
    </location>
    <ligand>
        <name>substrate</name>
    </ligand>
</feature>
<comment type="similarity">
    <text evidence="1 5">Belongs to the NAD(P)-dependent epimerase/dehydratase family. Fucose synthase subfamily.</text>
</comment>
<dbReference type="Gene3D" id="3.40.50.720">
    <property type="entry name" value="NAD(P)-binding Rossmann-like Domain"/>
    <property type="match status" value="2"/>
</dbReference>
<reference evidence="7 8" key="1">
    <citation type="journal article" date="2015" name="Int. J. Syst. Evol. Microbiol.">
        <title>Carboxylicivirga linearis sp. nov., isolated from a sea cucumber culture pond.</title>
        <authorList>
            <person name="Wang F.Q."/>
            <person name="Zhou Y.X."/>
            <person name="Lin X.Z."/>
            <person name="Chen G.J."/>
            <person name="Du Z.J."/>
        </authorList>
    </citation>
    <scope>NUCLEOTIDE SEQUENCE [LARGE SCALE GENOMIC DNA]</scope>
    <source>
        <strain evidence="7 8">FB218</strain>
    </source>
</reference>
<evidence type="ECO:0000313" key="8">
    <source>
        <dbReference type="Proteomes" id="UP000708576"/>
    </source>
</evidence>
<dbReference type="EMBL" id="JAGUCO010000001">
    <property type="protein sequence ID" value="MBS2097112.1"/>
    <property type="molecule type" value="Genomic_DNA"/>
</dbReference>
<feature type="active site" description="Proton donor/acceptor" evidence="5">
    <location>
        <position position="137"/>
    </location>
</feature>
<comment type="pathway">
    <text evidence="5">Nucleotide-sugar biosynthesis; GDP-L-fucose biosynthesis via de novo pathway; GDP-L-fucose from GDP-alpha-D-mannose: step 2/2.</text>
</comment>
<proteinExistence type="inferred from homology"/>
<keyword evidence="5" id="KW-0511">Multifunctional enzyme</keyword>
<feature type="binding site" evidence="5">
    <location>
        <begin position="106"/>
        <end position="109"/>
    </location>
    <ligand>
        <name>NADP(+)</name>
        <dbReference type="ChEBI" id="CHEBI:58349"/>
    </ligand>
</feature>